<dbReference type="RefSeq" id="WP_008413949.1">
    <property type="nucleotide sequence ID" value="NC_014298.1"/>
</dbReference>
<organism evidence="2 4">
    <name type="scientific">Halalkalicoccus jeotgali (strain DSM 18796 / CECT 7217 / JCM 14584 / KCTC 4019 / B3)</name>
    <dbReference type="NCBI Taxonomy" id="795797"/>
    <lineage>
        <taxon>Archaea</taxon>
        <taxon>Methanobacteriati</taxon>
        <taxon>Methanobacteriota</taxon>
        <taxon>Stenosarchaea group</taxon>
        <taxon>Halobacteria</taxon>
        <taxon>Halobacteriales</taxon>
        <taxon>Halococcaceae</taxon>
        <taxon>Halalkalicoccus</taxon>
    </lineage>
</organism>
<dbReference type="eggNOG" id="arCOG03162">
    <property type="taxonomic scope" value="Archaea"/>
</dbReference>
<dbReference type="OrthoDB" id="275273at2157"/>
<evidence type="ECO:0000313" key="2">
    <source>
        <dbReference type="EMBL" id="ADJ16517.1"/>
    </source>
</evidence>
<evidence type="ECO:0000313" key="4">
    <source>
        <dbReference type="Proteomes" id="UP000000390"/>
    </source>
</evidence>
<dbReference type="GeneID" id="9420962"/>
<dbReference type="EMBL" id="AOHV01000005">
    <property type="protein sequence ID" value="ELY41388.1"/>
    <property type="molecule type" value="Genomic_DNA"/>
</dbReference>
<protein>
    <submittedName>
        <fullName evidence="2">Uncharacterized protein</fullName>
    </submittedName>
</protein>
<dbReference type="AlphaFoldDB" id="D8JB64"/>
<evidence type="ECO:0000256" key="1">
    <source>
        <dbReference type="SAM" id="MobiDB-lite"/>
    </source>
</evidence>
<dbReference type="EMBL" id="CP002063">
    <property type="protein sequence ID" value="ADJ16517.1"/>
    <property type="molecule type" value="Genomic_DNA"/>
</dbReference>
<geneLocation type="plasmid" evidence="2 4">
    <name>1</name>
</geneLocation>
<dbReference type="Proteomes" id="UP000000390">
    <property type="component" value="Plasmid 1"/>
</dbReference>
<accession>D8JB64</accession>
<name>D8JB64_HALJB</name>
<feature type="compositionally biased region" description="Polar residues" evidence="1">
    <location>
        <begin position="113"/>
        <end position="128"/>
    </location>
</feature>
<feature type="region of interest" description="Disordered" evidence="1">
    <location>
        <begin position="113"/>
        <end position="133"/>
    </location>
</feature>
<sequence>MAVEGIQTATNDAAKCAEIKRAKATVRDRLEAGYDGRHPPFGMQFDDDGQYWVPGEEFSTALEVIDLRDVDHSYWTLEGRTGVPYSTVRRIVECRGRYLSAEENLQLSLQNDAFEGSTDTPRHNFSVSNRDRPLSSMSRCGLSGSCIIVSCQSARDAIAVMVTHGAMCVCLTPW</sequence>
<evidence type="ECO:0000313" key="5">
    <source>
        <dbReference type="Proteomes" id="UP000011645"/>
    </source>
</evidence>
<reference evidence="3 5" key="2">
    <citation type="journal article" date="2014" name="PLoS Genet.">
        <title>Phylogenetically driven sequencing of extremely halophilic archaea reveals strategies for static and dynamic osmo-response.</title>
        <authorList>
            <person name="Becker E.A."/>
            <person name="Seitzer P.M."/>
            <person name="Tritt A."/>
            <person name="Larsen D."/>
            <person name="Krusor M."/>
            <person name="Yao A.I."/>
            <person name="Wu D."/>
            <person name="Madern D."/>
            <person name="Eisen J.A."/>
            <person name="Darling A.E."/>
            <person name="Facciotti M.T."/>
        </authorList>
    </citation>
    <scope>NUCLEOTIDE SEQUENCE [LARGE SCALE GENOMIC DNA]</scope>
    <source>
        <strain evidence="3">B3</strain>
        <strain evidence="5">DSM 18796 / CECT 7217 / JCM 14584 / KCTC 4019 / B3</strain>
    </source>
</reference>
<gene>
    <name evidence="2" type="ordered locus">HacjB3_15786</name>
    <name evidence="3" type="ORF">C497_01470</name>
</gene>
<keyword evidence="5" id="KW-1185">Reference proteome</keyword>
<dbReference type="HOGENOM" id="CLU_1536613_0_0_2"/>
<proteinExistence type="predicted"/>
<dbReference type="Proteomes" id="UP000011645">
    <property type="component" value="Unassembled WGS sequence"/>
</dbReference>
<evidence type="ECO:0000313" key="3">
    <source>
        <dbReference type="EMBL" id="ELY41388.1"/>
    </source>
</evidence>
<reference evidence="2 4" key="1">
    <citation type="journal article" date="2010" name="J. Bacteriol.">
        <title>Complete genome sequence of Halalkalicoccus jeotgali B3(T), an extremely halophilic archaeon.</title>
        <authorList>
            <person name="Roh S.W."/>
            <person name="Nam Y.D."/>
            <person name="Nam S.H."/>
            <person name="Choi S.H."/>
            <person name="Park H.S."/>
            <person name="Bae J.W."/>
        </authorList>
    </citation>
    <scope>NUCLEOTIDE SEQUENCE [LARGE SCALE GENOMIC DNA]</scope>
    <source>
        <strain evidence="2">B3</strain>
        <strain evidence="4">DSM 18796 / CECT 7217 / JCM 14584 / KCTC 4019 / B3</strain>
        <plasmid evidence="4">1</plasmid>
    </source>
</reference>
<keyword evidence="2" id="KW-0614">Plasmid</keyword>
<dbReference type="KEGG" id="hje:HacjB3_15786"/>